<protein>
    <recommendedName>
        <fullName evidence="3">Transcriptional regulator</fullName>
    </recommendedName>
</protein>
<dbReference type="EMBL" id="FQ312005">
    <property type="protein sequence ID" value="CBW26119.1"/>
    <property type="molecule type" value="Genomic_DNA"/>
</dbReference>
<proteinExistence type="predicted"/>
<organism evidence="1 2">
    <name type="scientific">Halobacteriovorax marinus (strain ATCC BAA-682 / DSM 15412 / SJ)</name>
    <name type="common">Bacteriovorax marinus</name>
    <dbReference type="NCBI Taxonomy" id="862908"/>
    <lineage>
        <taxon>Bacteria</taxon>
        <taxon>Pseudomonadati</taxon>
        <taxon>Bdellovibrionota</taxon>
        <taxon>Bacteriovoracia</taxon>
        <taxon>Bacteriovoracales</taxon>
        <taxon>Halobacteriovoraceae</taxon>
        <taxon>Halobacteriovorax</taxon>
    </lineage>
</organism>
<dbReference type="PANTHER" id="PTHR33221:SF15">
    <property type="entry name" value="HTH-TYPE TRANSCRIPTIONAL REGULATOR YWGB-RELATED"/>
    <property type="match status" value="1"/>
</dbReference>
<dbReference type="Proteomes" id="UP000008963">
    <property type="component" value="Chromosome"/>
</dbReference>
<dbReference type="InterPro" id="IPR000944">
    <property type="entry name" value="Tscrpt_reg_Rrf2"/>
</dbReference>
<evidence type="ECO:0008006" key="3">
    <source>
        <dbReference type="Google" id="ProtNLM"/>
    </source>
</evidence>
<dbReference type="Gene3D" id="1.10.10.10">
    <property type="entry name" value="Winged helix-like DNA-binding domain superfamily/Winged helix DNA-binding domain"/>
    <property type="match status" value="1"/>
</dbReference>
<dbReference type="InterPro" id="IPR036388">
    <property type="entry name" value="WH-like_DNA-bd_sf"/>
</dbReference>
<evidence type="ECO:0000313" key="1">
    <source>
        <dbReference type="EMBL" id="CBW26119.1"/>
    </source>
</evidence>
<dbReference type="GO" id="GO:0003700">
    <property type="term" value="F:DNA-binding transcription factor activity"/>
    <property type="evidence" value="ECO:0007669"/>
    <property type="project" value="TreeGrafter"/>
</dbReference>
<dbReference type="RefSeq" id="WP_014243903.1">
    <property type="nucleotide sequence ID" value="NC_016620.1"/>
</dbReference>
<dbReference type="SUPFAM" id="SSF46785">
    <property type="entry name" value="Winged helix' DNA-binding domain"/>
    <property type="match status" value="1"/>
</dbReference>
<dbReference type="GO" id="GO:0005829">
    <property type="term" value="C:cytosol"/>
    <property type="evidence" value="ECO:0007669"/>
    <property type="project" value="TreeGrafter"/>
</dbReference>
<dbReference type="PATRIC" id="fig|862908.3.peg.1184"/>
<dbReference type="OrthoDB" id="9811705at2"/>
<dbReference type="Pfam" id="PF02082">
    <property type="entry name" value="Rrf2"/>
    <property type="match status" value="1"/>
</dbReference>
<sequence>MLKVNKKVEYALMALKFMVEKGGELTSAREICDHFKTPFDTTAKVMQVMNSHDILSSVKGIKGGYTINVDLSTISYLKLARIIEAKEVKSICQTNKGLCELHCDCNIVNPMSTLSEKLNQFLNSLSIQELLFGEEFSDKNKLCPIKDIVKELDSNGTQV</sequence>
<dbReference type="KEGG" id="bmx:BMS_1244"/>
<dbReference type="HOGENOM" id="CLU_107144_1_2_7"/>
<gene>
    <name evidence="1" type="ordered locus">BMS_1244</name>
</gene>
<dbReference type="STRING" id="862908.BMS_1244"/>
<reference evidence="2" key="1">
    <citation type="journal article" date="2013" name="ISME J.">
        <title>A small predatory core genome in the divergent marine Bacteriovorax marinus SJ and the terrestrial Bdellovibrio bacteriovorus.</title>
        <authorList>
            <person name="Crossman L.C."/>
            <person name="Chen H."/>
            <person name="Cerdeno-Tarraga A.M."/>
            <person name="Brooks K."/>
            <person name="Quail M.A."/>
            <person name="Pineiro S.A."/>
            <person name="Hobley L."/>
            <person name="Sockett R.E."/>
            <person name="Bentley S.D."/>
            <person name="Parkhill J."/>
            <person name="Williams H.N."/>
            <person name="Stine O.C."/>
        </authorList>
    </citation>
    <scope>NUCLEOTIDE SEQUENCE [LARGE SCALE GENOMIC DNA]</scope>
    <source>
        <strain evidence="2">ATCC BAA-682 / DSM 15412 / SJ</strain>
    </source>
</reference>
<keyword evidence="2" id="KW-1185">Reference proteome</keyword>
<evidence type="ECO:0000313" key="2">
    <source>
        <dbReference type="Proteomes" id="UP000008963"/>
    </source>
</evidence>
<dbReference type="PANTHER" id="PTHR33221">
    <property type="entry name" value="WINGED HELIX-TURN-HELIX TRANSCRIPTIONAL REGULATOR, RRF2 FAMILY"/>
    <property type="match status" value="1"/>
</dbReference>
<dbReference type="PROSITE" id="PS51197">
    <property type="entry name" value="HTH_RRF2_2"/>
    <property type="match status" value="1"/>
</dbReference>
<dbReference type="eggNOG" id="COG1959">
    <property type="taxonomic scope" value="Bacteria"/>
</dbReference>
<accession>E1WZ22</accession>
<dbReference type="AlphaFoldDB" id="E1WZ22"/>
<name>E1WZ22_HALMS</name>
<dbReference type="InterPro" id="IPR036390">
    <property type="entry name" value="WH_DNA-bd_sf"/>
</dbReference>